<name>A0A367ESQ2_9ACTN</name>
<evidence type="ECO:0000313" key="2">
    <source>
        <dbReference type="Proteomes" id="UP000253094"/>
    </source>
</evidence>
<dbReference type="EMBL" id="QOIL01000032">
    <property type="protein sequence ID" value="RCG20210.1"/>
    <property type="molecule type" value="Genomic_DNA"/>
</dbReference>
<dbReference type="Proteomes" id="UP000253094">
    <property type="component" value="Unassembled WGS sequence"/>
</dbReference>
<keyword evidence="2" id="KW-1185">Reference proteome</keyword>
<organism evidence="1 2">
    <name type="scientific">Sphaerisporangium album</name>
    <dbReference type="NCBI Taxonomy" id="509200"/>
    <lineage>
        <taxon>Bacteria</taxon>
        <taxon>Bacillati</taxon>
        <taxon>Actinomycetota</taxon>
        <taxon>Actinomycetes</taxon>
        <taxon>Streptosporangiales</taxon>
        <taxon>Streptosporangiaceae</taxon>
        <taxon>Sphaerisporangium</taxon>
    </lineage>
</organism>
<gene>
    <name evidence="1" type="ORF">DQ384_37545</name>
</gene>
<protein>
    <submittedName>
        <fullName evidence="1">Uncharacterized protein</fullName>
    </submittedName>
</protein>
<dbReference type="AlphaFoldDB" id="A0A367ESQ2"/>
<reference evidence="1 2" key="1">
    <citation type="submission" date="2018-06" db="EMBL/GenBank/DDBJ databases">
        <title>Sphaerisporangium craniellae sp. nov., isolated from a marine sponge in the South China Sea.</title>
        <authorList>
            <person name="Li L."/>
        </authorList>
    </citation>
    <scope>NUCLEOTIDE SEQUENCE [LARGE SCALE GENOMIC DNA]</scope>
    <source>
        <strain evidence="1 2">CCTCC AA 208026</strain>
    </source>
</reference>
<proteinExistence type="predicted"/>
<evidence type="ECO:0000313" key="1">
    <source>
        <dbReference type="EMBL" id="RCG20210.1"/>
    </source>
</evidence>
<accession>A0A367ESQ2</accession>
<comment type="caution">
    <text evidence="1">The sequence shown here is derived from an EMBL/GenBank/DDBJ whole genome shotgun (WGS) entry which is preliminary data.</text>
</comment>
<sequence length="64" mass="6222">MACRVAGAGGLTYGARVERGGGQGGQDVDGLGLDALVGDSATRTGSMTGLDGVYVFSTIARASA</sequence>